<evidence type="ECO:0000313" key="3">
    <source>
        <dbReference type="Proteomes" id="UP000651452"/>
    </source>
</evidence>
<dbReference type="OrthoDB" id="5418695at2759"/>
<sequence length="256" mass="28369">MPPSYNTAQLHTLLPGPDGTHACLALYDVCPHSSHQTAPYLHYDLPSPRNIDHNASKEIEIHETTHSTLSQGKPPTTHLARLLLSKHSPILRHIRHSPASTPSTLNPPTVYLLTFSTDRTPSTRSFAQLLNTHLPPRTRLLYTIDARAFLVPPMRMCELYSGVARAVQEVVVRDEGARREIQGAVEELVRVVRVRGEREVAVAVAVCCTAGTHRSVAVAELIGLGVRSEVRRVGSREGVRVVVRHVHRVRGVEDPY</sequence>
<accession>A0A8H7J787</accession>
<dbReference type="Proteomes" id="UP000651452">
    <property type="component" value="Unassembled WGS sequence"/>
</dbReference>
<dbReference type="AlphaFoldDB" id="A0A8H7J787"/>
<reference evidence="2" key="1">
    <citation type="submission" date="2018-12" db="EMBL/GenBank/DDBJ databases">
        <authorList>
            <person name="Syme R.A."/>
            <person name="Farfan-Caceres L."/>
            <person name="Lichtenzveig J."/>
        </authorList>
    </citation>
    <scope>NUCLEOTIDE SEQUENCE</scope>
    <source>
        <strain evidence="2">Al4</strain>
    </source>
</reference>
<dbReference type="Pfam" id="PF22740">
    <property type="entry name" value="PapZ_C"/>
    <property type="match status" value="1"/>
</dbReference>
<proteinExistence type="predicted"/>
<dbReference type="InterPro" id="IPR053931">
    <property type="entry name" value="RapZ_C"/>
</dbReference>
<comment type="caution">
    <text evidence="2">The sequence shown here is derived from an EMBL/GenBank/DDBJ whole genome shotgun (WGS) entry which is preliminary data.</text>
</comment>
<dbReference type="EMBL" id="RZGK01000009">
    <property type="protein sequence ID" value="KAF9696723.1"/>
    <property type="molecule type" value="Genomic_DNA"/>
</dbReference>
<name>A0A8H7J787_9PLEO</name>
<evidence type="ECO:0000259" key="1">
    <source>
        <dbReference type="Pfam" id="PF22740"/>
    </source>
</evidence>
<keyword evidence="3" id="KW-1185">Reference proteome</keyword>
<gene>
    <name evidence="2" type="ORF">EKO04_005231</name>
</gene>
<reference evidence="2" key="2">
    <citation type="submission" date="2020-09" db="EMBL/GenBank/DDBJ databases">
        <title>Reference genome assembly for Australian Ascochyta lentis isolate Al4.</title>
        <authorList>
            <person name="Lee R.C."/>
            <person name="Farfan-Caceres L.M."/>
            <person name="Debler J.W."/>
            <person name="Williams A.H."/>
            <person name="Henares B.M."/>
        </authorList>
    </citation>
    <scope>NUCLEOTIDE SEQUENCE</scope>
    <source>
        <strain evidence="2">Al4</strain>
    </source>
</reference>
<feature type="domain" description="RapZ C-terminal" evidence="1">
    <location>
        <begin position="142"/>
        <end position="229"/>
    </location>
</feature>
<organism evidence="2 3">
    <name type="scientific">Ascochyta lentis</name>
    <dbReference type="NCBI Taxonomy" id="205686"/>
    <lineage>
        <taxon>Eukaryota</taxon>
        <taxon>Fungi</taxon>
        <taxon>Dikarya</taxon>
        <taxon>Ascomycota</taxon>
        <taxon>Pezizomycotina</taxon>
        <taxon>Dothideomycetes</taxon>
        <taxon>Pleosporomycetidae</taxon>
        <taxon>Pleosporales</taxon>
        <taxon>Pleosporineae</taxon>
        <taxon>Didymellaceae</taxon>
        <taxon>Ascochyta</taxon>
    </lineage>
</organism>
<protein>
    <recommendedName>
        <fullName evidence="1">RapZ C-terminal domain-containing protein</fullName>
    </recommendedName>
</protein>
<evidence type="ECO:0000313" key="2">
    <source>
        <dbReference type="EMBL" id="KAF9696723.1"/>
    </source>
</evidence>